<organism evidence="2 3">
    <name type="scientific">Desulfobacter latus</name>
    <dbReference type="NCBI Taxonomy" id="2292"/>
    <lineage>
        <taxon>Bacteria</taxon>
        <taxon>Pseudomonadati</taxon>
        <taxon>Thermodesulfobacteriota</taxon>
        <taxon>Desulfobacteria</taxon>
        <taxon>Desulfobacterales</taxon>
        <taxon>Desulfobacteraceae</taxon>
        <taxon>Desulfobacter</taxon>
    </lineage>
</organism>
<dbReference type="GO" id="GO:0009253">
    <property type="term" value="P:peptidoglycan catabolic process"/>
    <property type="evidence" value="ECO:0007669"/>
    <property type="project" value="TreeGrafter"/>
</dbReference>
<dbReference type="CDD" id="cd13399">
    <property type="entry name" value="Slt35-like"/>
    <property type="match status" value="1"/>
</dbReference>
<dbReference type="InterPro" id="IPR043426">
    <property type="entry name" value="MltB-like"/>
</dbReference>
<evidence type="ECO:0000259" key="1">
    <source>
        <dbReference type="Pfam" id="PF13406"/>
    </source>
</evidence>
<name>A0A850T3P6_9BACT</name>
<protein>
    <submittedName>
        <fullName evidence="2">Lytic murein transglycosylase</fullName>
    </submittedName>
</protein>
<dbReference type="Gene3D" id="1.10.8.350">
    <property type="entry name" value="Bacterial muramidase"/>
    <property type="match status" value="1"/>
</dbReference>
<dbReference type="EMBL" id="JACADJ010000001">
    <property type="protein sequence ID" value="NWH03425.1"/>
    <property type="molecule type" value="Genomic_DNA"/>
</dbReference>
<dbReference type="GO" id="GO:0008933">
    <property type="term" value="F:peptidoglycan lytic transglycosylase activity"/>
    <property type="evidence" value="ECO:0007669"/>
    <property type="project" value="TreeGrafter"/>
</dbReference>
<dbReference type="InterPro" id="IPR031304">
    <property type="entry name" value="SLT_2"/>
</dbReference>
<gene>
    <name evidence="2" type="ORF">HXW94_00165</name>
</gene>
<dbReference type="RefSeq" id="WP_178364882.1">
    <property type="nucleotide sequence ID" value="NZ_JACADJ010000001.1"/>
</dbReference>
<dbReference type="SUPFAM" id="SSF53955">
    <property type="entry name" value="Lysozyme-like"/>
    <property type="match status" value="1"/>
</dbReference>
<dbReference type="Gene3D" id="1.10.530.10">
    <property type="match status" value="1"/>
</dbReference>
<accession>A0A850T3P6</accession>
<dbReference type="Pfam" id="PF13406">
    <property type="entry name" value="SLT_2"/>
    <property type="match status" value="1"/>
</dbReference>
<dbReference type="AlphaFoldDB" id="A0A850T3P6"/>
<reference evidence="2 3" key="1">
    <citation type="submission" date="2020-06" db="EMBL/GenBank/DDBJ databases">
        <title>High-quality draft genome of sulfate reducer Desulfobacter latus type strain AcrS2 isolated from marine sediment.</title>
        <authorList>
            <person name="Hoppe M."/>
            <person name="Larsen C.K."/>
            <person name="Marshall I.P.G."/>
            <person name="Schramm A."/>
            <person name="Marietou A.G."/>
        </authorList>
    </citation>
    <scope>NUCLEOTIDE SEQUENCE [LARGE SCALE GENOMIC DNA]</scope>
    <source>
        <strain evidence="2 3">AcRS2</strain>
    </source>
</reference>
<evidence type="ECO:0000313" key="2">
    <source>
        <dbReference type="EMBL" id="NWH03425.1"/>
    </source>
</evidence>
<dbReference type="InterPro" id="IPR023346">
    <property type="entry name" value="Lysozyme-like_dom_sf"/>
</dbReference>
<dbReference type="PANTHER" id="PTHR30163">
    <property type="entry name" value="MEMBRANE-BOUND LYTIC MUREIN TRANSGLYCOSYLASE B"/>
    <property type="match status" value="1"/>
</dbReference>
<dbReference type="PANTHER" id="PTHR30163:SF9">
    <property type="entry name" value="MEMBRANE-BOUND LYTIC MUREIN TRANSGLYCOSYLASE B"/>
    <property type="match status" value="1"/>
</dbReference>
<comment type="caution">
    <text evidence="2">The sequence shown here is derived from an EMBL/GenBank/DDBJ whole genome shotgun (WGS) entry which is preliminary data.</text>
</comment>
<feature type="domain" description="Transglycosylase SLT" evidence="1">
    <location>
        <begin position="44"/>
        <end position="269"/>
    </location>
</feature>
<evidence type="ECO:0000313" key="3">
    <source>
        <dbReference type="Proteomes" id="UP000553343"/>
    </source>
</evidence>
<sequence length="298" mass="33660">MKNSDLFSKFILNIVLVLSICFSVNYCYAQQTAAPDSTGQTNEFELLTQRLVQDGFDQEKTKALFDNESVCFDPDGVSLFFIHSESSLNYDQFSSPKSIANARNYMVTHKESLDNAQEEFSVDKTIITAILMVETRLGTYLGNRTVINTLSTMAALADKALAERVWGAISDNKKPERTTFDKKVDRKSRWGYEELKALISYSNREGIDPVAIKGSYAGAMGIPQFMPSNALTLARDGNKDGRVDLFDHEDAIFSVANYLKHHGWKSGLSRQRQHKVLFKYNHSNYYVDALLKISDKLK</sequence>
<dbReference type="Proteomes" id="UP000553343">
    <property type="component" value="Unassembled WGS sequence"/>
</dbReference>
<keyword evidence="3" id="KW-1185">Reference proteome</keyword>
<proteinExistence type="predicted"/>